<keyword evidence="5" id="KW-0819">tRNA processing</keyword>
<evidence type="ECO:0000256" key="1">
    <source>
        <dbReference type="ARBA" id="ARBA00022490"/>
    </source>
</evidence>
<dbReference type="InterPro" id="IPR030382">
    <property type="entry name" value="MeTrfase_TRM5/TYW2"/>
</dbReference>
<dbReference type="InterPro" id="IPR056744">
    <property type="entry name" value="TRM5/TYW2-like_N"/>
</dbReference>
<dbReference type="GO" id="GO:0008175">
    <property type="term" value="F:tRNA methyltransferase activity"/>
    <property type="evidence" value="ECO:0007669"/>
    <property type="project" value="TreeGrafter"/>
</dbReference>
<evidence type="ECO:0000313" key="8">
    <source>
        <dbReference type="Proteomes" id="UP001218895"/>
    </source>
</evidence>
<dbReference type="CDD" id="cd02440">
    <property type="entry name" value="AdoMet_MTases"/>
    <property type="match status" value="1"/>
</dbReference>
<name>A0AAF0FQD6_9EURY</name>
<dbReference type="PANTHER" id="PTHR23245">
    <property type="entry name" value="TRNA METHYLTRANSFERASE"/>
    <property type="match status" value="1"/>
</dbReference>
<protein>
    <recommendedName>
        <fullName evidence="6">SAM-dependent methyltransferase TRM5/TYW2-type domain-containing protein</fullName>
    </recommendedName>
</protein>
<dbReference type="PROSITE" id="PS51684">
    <property type="entry name" value="SAM_MT_TRM5_TYW2"/>
    <property type="match status" value="1"/>
</dbReference>
<dbReference type="SUPFAM" id="SSF53335">
    <property type="entry name" value="S-adenosyl-L-methionine-dependent methyltransferases"/>
    <property type="match status" value="1"/>
</dbReference>
<dbReference type="KEGG" id="manq:L1994_10890"/>
<dbReference type="Gene3D" id="3.40.50.150">
    <property type="entry name" value="Vaccinia Virus protein VP39"/>
    <property type="match status" value="1"/>
</dbReference>
<evidence type="ECO:0000259" key="6">
    <source>
        <dbReference type="PROSITE" id="PS51684"/>
    </source>
</evidence>
<dbReference type="Proteomes" id="UP001218895">
    <property type="component" value="Chromosome"/>
</dbReference>
<dbReference type="PANTHER" id="PTHR23245:SF36">
    <property type="entry name" value="TRNA (GUANINE(37)-N1)-METHYLTRANSFERASE"/>
    <property type="match status" value="1"/>
</dbReference>
<sequence>MDFKKSLSGKISKSAQKALPGRFYVIGDIAVVNIPSECQPFREGIADAIFSVRKDVKTVLEKNSKIFGERRTGGFSFVKGENRTTTVHKEDGYLYKIDLTSVFFSPKLAFERMRIASLITPQERIIIPFCGSGPFAIPSADRGEEIIGVEKNPDACRYFMENLKLNGLREKGDIICADALFIQDIIKGKNQFDRAIIPTAYGLDEALFKTSPLVKKEGKIHFYTFKTKEEIRPYSLYLEKNDLKILSFRRCGNIAPGVFRYVFDLQKKGLTQKRDDKKQRRPINF</sequence>
<gene>
    <name evidence="7" type="ORF">L1994_10890</name>
</gene>
<keyword evidence="3" id="KW-0808">Transferase</keyword>
<dbReference type="GO" id="GO:0002939">
    <property type="term" value="P:tRNA N1-guanine methylation"/>
    <property type="evidence" value="ECO:0007669"/>
    <property type="project" value="TreeGrafter"/>
</dbReference>
<dbReference type="EMBL" id="CP091092">
    <property type="protein sequence ID" value="WFN36632.1"/>
    <property type="molecule type" value="Genomic_DNA"/>
</dbReference>
<feature type="domain" description="SAM-dependent methyltransferase TRM5/TYW2-type" evidence="6">
    <location>
        <begin position="23"/>
        <end position="269"/>
    </location>
</feature>
<dbReference type="AlphaFoldDB" id="A0AAF0FQD6"/>
<evidence type="ECO:0000256" key="2">
    <source>
        <dbReference type="ARBA" id="ARBA00022603"/>
    </source>
</evidence>
<dbReference type="GeneID" id="79950910"/>
<keyword evidence="1" id="KW-0963">Cytoplasm</keyword>
<evidence type="ECO:0000256" key="5">
    <source>
        <dbReference type="ARBA" id="ARBA00022694"/>
    </source>
</evidence>
<dbReference type="Gene3D" id="3.30.300.110">
    <property type="entry name" value="Met-10+ protein-like domains"/>
    <property type="match status" value="1"/>
</dbReference>
<organism evidence="7 8">
    <name type="scientific">Methanomicrobium antiquum</name>
    <dbReference type="NCBI Taxonomy" id="487686"/>
    <lineage>
        <taxon>Archaea</taxon>
        <taxon>Methanobacteriati</taxon>
        <taxon>Methanobacteriota</taxon>
        <taxon>Stenosarchaea group</taxon>
        <taxon>Methanomicrobia</taxon>
        <taxon>Methanomicrobiales</taxon>
        <taxon>Methanomicrobiaceae</taxon>
        <taxon>Methanomicrobium</taxon>
    </lineage>
</organism>
<dbReference type="Pfam" id="PF02475">
    <property type="entry name" value="TRM5-TYW2_MTfase"/>
    <property type="match status" value="1"/>
</dbReference>
<evidence type="ECO:0000313" key="7">
    <source>
        <dbReference type="EMBL" id="WFN36632.1"/>
    </source>
</evidence>
<proteinExistence type="predicted"/>
<keyword evidence="4" id="KW-0949">S-adenosyl-L-methionine</keyword>
<evidence type="ECO:0000256" key="4">
    <source>
        <dbReference type="ARBA" id="ARBA00022691"/>
    </source>
</evidence>
<dbReference type="GO" id="GO:0005737">
    <property type="term" value="C:cytoplasm"/>
    <property type="evidence" value="ECO:0007669"/>
    <property type="project" value="TreeGrafter"/>
</dbReference>
<keyword evidence="8" id="KW-1185">Reference proteome</keyword>
<dbReference type="InterPro" id="IPR056743">
    <property type="entry name" value="TRM5-TYW2-like_MTfase"/>
</dbReference>
<dbReference type="RefSeq" id="WP_278099466.1">
    <property type="nucleotide sequence ID" value="NZ_CP091092.1"/>
</dbReference>
<reference evidence="7" key="1">
    <citation type="submission" date="2022-01" db="EMBL/GenBank/DDBJ databases">
        <title>Complete genome of Methanomicrobium antiquum DSM 21220.</title>
        <authorList>
            <person name="Chen S.-C."/>
            <person name="You Y.-T."/>
            <person name="Zhou Y.-Z."/>
            <person name="Lai M.-C."/>
        </authorList>
    </citation>
    <scope>NUCLEOTIDE SEQUENCE</scope>
    <source>
        <strain evidence="7">DSM 21220</strain>
    </source>
</reference>
<evidence type="ECO:0000256" key="3">
    <source>
        <dbReference type="ARBA" id="ARBA00022679"/>
    </source>
</evidence>
<dbReference type="Pfam" id="PF25133">
    <property type="entry name" value="TYW2_N_2"/>
    <property type="match status" value="1"/>
</dbReference>
<dbReference type="InterPro" id="IPR029063">
    <property type="entry name" value="SAM-dependent_MTases_sf"/>
</dbReference>
<keyword evidence="2" id="KW-0489">Methyltransferase</keyword>
<accession>A0AAF0FQD6</accession>